<reference evidence="1" key="2">
    <citation type="journal article" date="2013" name="PLoS ONE">
        <title>Pseudomonas syringae pv. actinidiae from Recent Outbreaks of Kiwifruit Bacterial Canker Belong to Different Clones that Originated in China.</title>
        <authorList>
            <person name="Butler M.I."/>
            <person name="Stockwell P.A."/>
            <person name="Black M.A."/>
            <person name="Day R.C."/>
            <person name="Lamont I.L."/>
            <person name="Poulter R.T.M."/>
        </authorList>
    </citation>
    <scope>NUCLEOTIDE SEQUENCE</scope>
    <source>
        <strain evidence="1">ICMP19455</strain>
    </source>
</reference>
<sequence>MNEKRKSRKVLKLPSPARGLEQITEEDHTRLRIEDLEAVKRSGRAIQLLQAK</sequence>
<organism evidence="1">
    <name type="scientific">Pseudomonas syringae pv. actinidiae</name>
    <dbReference type="NCBI Taxonomy" id="103796"/>
    <lineage>
        <taxon>Bacteria</taxon>
        <taxon>Pseudomonadati</taxon>
        <taxon>Pseudomonadota</taxon>
        <taxon>Gammaproteobacteria</taxon>
        <taxon>Pseudomonadales</taxon>
        <taxon>Pseudomonadaceae</taxon>
        <taxon>Pseudomonas</taxon>
        <taxon>Pseudomonas syringae</taxon>
    </lineage>
</organism>
<evidence type="ECO:0000313" key="1">
    <source>
        <dbReference type="EMBL" id="AGE82642.1"/>
    </source>
</evidence>
<accession>M1JLR1</accession>
<protein>
    <submittedName>
        <fullName evidence="1">Uncharacterized protein</fullName>
    </submittedName>
</protein>
<reference evidence="2" key="3">
    <citation type="submission" date="2016-03" db="EMBL/GenBank/DDBJ databases">
        <title>The evolution of Pseudomonas syringae pv. actinidiae in New Zealand.</title>
        <authorList>
            <person name="Taiaroa G."/>
            <person name="Poulter R.T.M."/>
            <person name="Lamont I."/>
            <person name="Stockwell P."/>
            <person name="Butler M.I."/>
        </authorList>
    </citation>
    <scope>NUCLEOTIDE SEQUENCE</scope>
    <source>
        <strain evidence="2">RT849</strain>
    </source>
</reference>
<dbReference type="EMBL" id="KX009065">
    <property type="protein sequence ID" value="ARO45418.1"/>
    <property type="molecule type" value="Genomic_DNA"/>
</dbReference>
<proteinExistence type="predicted"/>
<evidence type="ECO:0000313" key="2">
    <source>
        <dbReference type="EMBL" id="ARO45418.1"/>
    </source>
</evidence>
<dbReference type="EMBL" id="KC148188">
    <property type="protein sequence ID" value="AGE82642.1"/>
    <property type="molecule type" value="Genomic_DNA"/>
</dbReference>
<name>M1JLR1_PSESF</name>
<reference evidence="1" key="1">
    <citation type="submission" date="2012-11" db="EMBL/GenBank/DDBJ databases">
        <authorList>
            <person name="Butler M."/>
            <person name="Stockwell P."/>
            <person name="Black M."/>
            <person name="Day R."/>
            <person name="Zhao Z."/>
            <person name="Huang L."/>
            <person name="Lamont I."/>
            <person name="Poulter R."/>
        </authorList>
    </citation>
    <scope>NUCLEOTIDE SEQUENCE</scope>
    <source>
        <strain evidence="1">ICMP19455</strain>
    </source>
</reference>
<dbReference type="AlphaFoldDB" id="M1JLR1"/>